<dbReference type="PANTHER" id="PTHR42085:SF2">
    <property type="entry name" value="F-BOX DOMAIN-CONTAINING PROTEIN"/>
    <property type="match status" value="1"/>
</dbReference>
<sequence>MASATAEGVSIALPPVNNLTDVDQLRFLAKHRDIKESEQAGAITAKATATPSTTTIPFLEKFPLELRRLIYEFALVNPFLGDIDAIHPTRTQFGATAKSNLAPALLRTCRDIHDEALPILYGKNVFVVSGLGGTQDNASWAKLIECPLSRYRHMEPLSSRSIVFIDSAPMKRVQHWKLVVSGDALGYCPQLSIRDFCQSVVDRPMASLTILAMSRSMYESWTGGAVFRPRPVVSCLLSHLEPIKLLWKVGKVHFEDPSGSETSLALQNDIKLAAESDGTAHLVFKMYPRLLHYAQAFERAERTRSLMATYRWYSPLVLAALLRACELPQDTLDPSYRSGKFLDFMVTITPHPVEAALVLAKFAGDENDYEAFKVQRKIVVDFLEPQYQRIVAATDAWTSFVKQQKTSTGSLGASSREFLLAPTTERIIMTLEATMQLERYAKAFPRDMTPEVELIILLHKKHYDKDYIRLEREKALDSVSSAVELKQWGLWDEHFHTAARDMDEQYLEIRKFRRGLFAGDTIGADPGCAIDIKAWRCDEKIDWDVDELEMGPSPQ</sequence>
<accession>A0ABR4CDA3</accession>
<dbReference type="EMBL" id="JAZHXI010000009">
    <property type="protein sequence ID" value="KAL2067919.1"/>
    <property type="molecule type" value="Genomic_DNA"/>
</dbReference>
<comment type="caution">
    <text evidence="1">The sequence shown here is derived from an EMBL/GenBank/DDBJ whole genome shotgun (WGS) entry which is preliminary data.</text>
</comment>
<dbReference type="Proteomes" id="UP001595075">
    <property type="component" value="Unassembled WGS sequence"/>
</dbReference>
<organism evidence="1 2">
    <name type="scientific">Oculimacula yallundae</name>
    <dbReference type="NCBI Taxonomy" id="86028"/>
    <lineage>
        <taxon>Eukaryota</taxon>
        <taxon>Fungi</taxon>
        <taxon>Dikarya</taxon>
        <taxon>Ascomycota</taxon>
        <taxon>Pezizomycotina</taxon>
        <taxon>Leotiomycetes</taxon>
        <taxon>Helotiales</taxon>
        <taxon>Ploettnerulaceae</taxon>
        <taxon>Oculimacula</taxon>
    </lineage>
</organism>
<keyword evidence="2" id="KW-1185">Reference proteome</keyword>
<reference evidence="1 2" key="1">
    <citation type="journal article" date="2024" name="Commun. Biol.">
        <title>Comparative genomic analysis of thermophilic fungi reveals convergent evolutionary adaptations and gene losses.</title>
        <authorList>
            <person name="Steindorff A.S."/>
            <person name="Aguilar-Pontes M.V."/>
            <person name="Robinson A.J."/>
            <person name="Andreopoulos B."/>
            <person name="LaButti K."/>
            <person name="Kuo A."/>
            <person name="Mondo S."/>
            <person name="Riley R."/>
            <person name="Otillar R."/>
            <person name="Haridas S."/>
            <person name="Lipzen A."/>
            <person name="Grimwood J."/>
            <person name="Schmutz J."/>
            <person name="Clum A."/>
            <person name="Reid I.D."/>
            <person name="Moisan M.C."/>
            <person name="Butler G."/>
            <person name="Nguyen T.T.M."/>
            <person name="Dewar K."/>
            <person name="Conant G."/>
            <person name="Drula E."/>
            <person name="Henrissat B."/>
            <person name="Hansel C."/>
            <person name="Singer S."/>
            <person name="Hutchinson M.I."/>
            <person name="de Vries R.P."/>
            <person name="Natvig D.O."/>
            <person name="Powell A.J."/>
            <person name="Tsang A."/>
            <person name="Grigoriev I.V."/>
        </authorList>
    </citation>
    <scope>NUCLEOTIDE SEQUENCE [LARGE SCALE GENOMIC DNA]</scope>
    <source>
        <strain evidence="1 2">CBS 494.80</strain>
    </source>
</reference>
<protein>
    <recommendedName>
        <fullName evidence="3">F-box domain-containing protein</fullName>
    </recommendedName>
</protein>
<evidence type="ECO:0000313" key="1">
    <source>
        <dbReference type="EMBL" id="KAL2067919.1"/>
    </source>
</evidence>
<dbReference type="PANTHER" id="PTHR42085">
    <property type="entry name" value="F-BOX DOMAIN-CONTAINING PROTEIN"/>
    <property type="match status" value="1"/>
</dbReference>
<gene>
    <name evidence="1" type="ORF">VTL71DRAFT_16017</name>
</gene>
<name>A0ABR4CDA3_9HELO</name>
<proteinExistence type="predicted"/>
<evidence type="ECO:0000313" key="2">
    <source>
        <dbReference type="Proteomes" id="UP001595075"/>
    </source>
</evidence>
<dbReference type="InterPro" id="IPR038883">
    <property type="entry name" value="AN11006-like"/>
</dbReference>
<evidence type="ECO:0008006" key="3">
    <source>
        <dbReference type="Google" id="ProtNLM"/>
    </source>
</evidence>